<proteinExistence type="predicted"/>
<dbReference type="SUPFAM" id="SSF55205">
    <property type="entry name" value="EPT/RTPC-like"/>
    <property type="match status" value="1"/>
</dbReference>
<dbReference type="InterPro" id="IPR013792">
    <property type="entry name" value="RNA3'P_cycl/enolpyr_Trfase_a/b"/>
</dbReference>
<feature type="domain" description="Enolpyruvate transferase" evidence="2">
    <location>
        <begin position="200"/>
        <end position="388"/>
    </location>
</feature>
<dbReference type="GO" id="GO:0003866">
    <property type="term" value="F:3-phosphoshikimate 1-carboxyvinyltransferase activity"/>
    <property type="evidence" value="ECO:0007669"/>
    <property type="project" value="TreeGrafter"/>
</dbReference>
<keyword evidence="1 3" id="KW-0808">Transferase</keyword>
<gene>
    <name evidence="3" type="primary">aroA</name>
    <name evidence="3" type="ORF">A355_054</name>
</gene>
<organism evidence="3 4">
    <name type="scientific">Candidatus Carsonella ruddii HT isolate Thao2000</name>
    <dbReference type="NCBI Taxonomy" id="1202539"/>
    <lineage>
        <taxon>Bacteria</taxon>
        <taxon>Pseudomonadati</taxon>
        <taxon>Pseudomonadota</taxon>
        <taxon>Gammaproteobacteria</taxon>
        <taxon>Oceanospirillales</taxon>
        <taxon>Halomonadaceae</taxon>
        <taxon>Zymobacter group</taxon>
        <taxon>Candidatus Carsonella</taxon>
    </lineage>
</organism>
<evidence type="ECO:0000256" key="1">
    <source>
        <dbReference type="ARBA" id="ARBA00022679"/>
    </source>
</evidence>
<evidence type="ECO:0000259" key="2">
    <source>
        <dbReference type="Pfam" id="PF00275"/>
    </source>
</evidence>
<dbReference type="InterPro" id="IPR001986">
    <property type="entry name" value="Enolpyruvate_Tfrase_dom"/>
</dbReference>
<evidence type="ECO:0000313" key="3">
    <source>
        <dbReference type="EMBL" id="AFP84095.1"/>
    </source>
</evidence>
<dbReference type="Pfam" id="PF00275">
    <property type="entry name" value="EPSP_synthase"/>
    <property type="match status" value="2"/>
</dbReference>
<dbReference type="OrthoDB" id="9809920at2"/>
<dbReference type="PATRIC" id="fig|1202539.3.peg.48"/>
<dbReference type="EMBL" id="CP003544">
    <property type="protein sequence ID" value="AFP84095.1"/>
    <property type="molecule type" value="Genomic_DNA"/>
</dbReference>
<accession>J3TW95</accession>
<feature type="domain" description="Enolpyruvate transferase" evidence="2">
    <location>
        <begin position="19"/>
        <end position="194"/>
    </location>
</feature>
<dbReference type="Proteomes" id="UP000003933">
    <property type="component" value="Chromosome"/>
</dbReference>
<dbReference type="KEGG" id="crt:A355_054"/>
<protein>
    <submittedName>
        <fullName evidence="3">3-phosphoshikimate 1-carboxyvinyltransferase</fullName>
    </submittedName>
</protein>
<dbReference type="Gene3D" id="3.65.10.10">
    <property type="entry name" value="Enolpyruvate transferase domain"/>
    <property type="match status" value="2"/>
</dbReference>
<dbReference type="PANTHER" id="PTHR21090:SF5">
    <property type="entry name" value="PENTAFUNCTIONAL AROM POLYPEPTIDE"/>
    <property type="match status" value="1"/>
</dbReference>
<dbReference type="STRING" id="1202539.A355_054"/>
<dbReference type="GO" id="GO:0009423">
    <property type="term" value="P:chorismate biosynthetic process"/>
    <property type="evidence" value="ECO:0007669"/>
    <property type="project" value="TreeGrafter"/>
</dbReference>
<name>J3TW95_CARRU</name>
<dbReference type="InterPro" id="IPR036968">
    <property type="entry name" value="Enolpyruvate_Tfrase_sf"/>
</dbReference>
<dbReference type="HOGENOM" id="CLU_024321_0_1_6"/>
<dbReference type="RefSeq" id="WP_014887395.1">
    <property type="nucleotide sequence ID" value="NC_018417.1"/>
</dbReference>
<dbReference type="AlphaFoldDB" id="J3TW95"/>
<reference evidence="3 4" key="1">
    <citation type="journal article" date="2012" name="Mol. Biol. Evol.">
        <title>Genome reduction and co-evolution between the primary and secondary bacterial symbionts of psyllids.</title>
        <authorList>
            <person name="Sloan D.B."/>
            <person name="Moran N.A."/>
        </authorList>
    </citation>
    <scope>NUCLEOTIDE SEQUENCE [LARGE SCALE GENOMIC DNA]</scope>
    <source>
        <strain evidence="3 4">HT</strain>
    </source>
</reference>
<dbReference type="PANTHER" id="PTHR21090">
    <property type="entry name" value="AROM/DEHYDROQUINATE SYNTHASE"/>
    <property type="match status" value="1"/>
</dbReference>
<evidence type="ECO:0000313" key="4">
    <source>
        <dbReference type="Proteomes" id="UP000003933"/>
    </source>
</evidence>
<sequence>MKSYFKKKNFFIKKKKIKIGDKSISHRFILYSLINNKIIEIFNLLESNDIFCTISLCKNLSINIYGPINNYLVINSLKKKKIKNKINFIGNSGTTIRLSLSLILENNFIIGDKSLNKRTMYRVIKPLCLIGYVIQCKKNFFTPIIIFKKNNFGLKYNLVNISSQIKSCLILNSINSFLNIYIKELKKTRDHTERKIINYKNNVFIPNDFSSISFIINFLLINKNILFLNFNFNKFRIGYFDFLTKFNLKFYFFKKKIINNEHNIKIIIFKLKIKNTIFFSNMISRMIDEIPLLLTFLINYKKKIKIYGLEELKYKESNRLLNMYNNLLFLGIKILIKKNYLILKGGNFHSNFIFSKNDHRLFMSFYICKKKLKISNLENILSSFPNFIFIFNNKKNNFYVYK</sequence>